<keyword evidence="2" id="KW-1185">Reference proteome</keyword>
<dbReference type="Proteomes" id="UP000261284">
    <property type="component" value="Unassembled WGS sequence"/>
</dbReference>
<sequence>MAAIYTSFRFQYPGCPCGSFQHCGRLFKINAVYKIDSQVNVRLSIRFFHHMCFLPILLQISTCGLKRNH</sequence>
<name>A0A3E1NQX2_9BACT</name>
<proteinExistence type="predicted"/>
<dbReference type="AlphaFoldDB" id="A0A3E1NQX2"/>
<gene>
    <name evidence="1" type="ORF">DXN05_05070</name>
</gene>
<reference evidence="1 2" key="1">
    <citation type="submission" date="2018-08" db="EMBL/GenBank/DDBJ databases">
        <title>Chitinophagaceae sp. K23C18032701, a novel bacterium isolated from forest soil.</title>
        <authorList>
            <person name="Wang C."/>
        </authorList>
    </citation>
    <scope>NUCLEOTIDE SEQUENCE [LARGE SCALE GENOMIC DNA]</scope>
    <source>
        <strain evidence="1 2">K23C18032701</strain>
    </source>
</reference>
<dbReference type="EMBL" id="QTJU01000001">
    <property type="protein sequence ID" value="RFM30332.1"/>
    <property type="molecule type" value="Genomic_DNA"/>
</dbReference>
<organism evidence="1 2">
    <name type="scientific">Deminuibacter soli</name>
    <dbReference type="NCBI Taxonomy" id="2291815"/>
    <lineage>
        <taxon>Bacteria</taxon>
        <taxon>Pseudomonadati</taxon>
        <taxon>Bacteroidota</taxon>
        <taxon>Chitinophagia</taxon>
        <taxon>Chitinophagales</taxon>
        <taxon>Chitinophagaceae</taxon>
        <taxon>Deminuibacter</taxon>
    </lineage>
</organism>
<accession>A0A3E1NQX2</accession>
<protein>
    <submittedName>
        <fullName evidence="1">Uncharacterized protein</fullName>
    </submittedName>
</protein>
<evidence type="ECO:0000313" key="1">
    <source>
        <dbReference type="EMBL" id="RFM30332.1"/>
    </source>
</evidence>
<comment type="caution">
    <text evidence="1">The sequence shown here is derived from an EMBL/GenBank/DDBJ whole genome shotgun (WGS) entry which is preliminary data.</text>
</comment>
<evidence type="ECO:0000313" key="2">
    <source>
        <dbReference type="Proteomes" id="UP000261284"/>
    </source>
</evidence>